<reference evidence="3 4" key="1">
    <citation type="submission" date="2007-06" db="EMBL/GenBank/DDBJ databases">
        <authorList>
            <person name="Shimkets L."/>
            <person name="Ferriera S."/>
            <person name="Johnson J."/>
            <person name="Kravitz S."/>
            <person name="Beeson K."/>
            <person name="Sutton G."/>
            <person name="Rogers Y.-H."/>
            <person name="Friedman R."/>
            <person name="Frazier M."/>
            <person name="Venter J.C."/>
        </authorList>
    </citation>
    <scope>NUCLEOTIDE SEQUENCE [LARGE SCALE GENOMIC DNA]</scope>
    <source>
        <strain evidence="3 4">SIR-1</strain>
    </source>
</reference>
<dbReference type="STRING" id="391625.PPSIR1_41829"/>
<gene>
    <name evidence="3" type="ORF">PPSIR1_41829</name>
</gene>
<name>A6G0V7_9BACT</name>
<dbReference type="PROSITE" id="PS50234">
    <property type="entry name" value="VWFA"/>
    <property type="match status" value="1"/>
</dbReference>
<feature type="compositionally biased region" description="Low complexity" evidence="1">
    <location>
        <begin position="637"/>
        <end position="646"/>
    </location>
</feature>
<dbReference type="RefSeq" id="WP_006970356.1">
    <property type="nucleotide sequence ID" value="NZ_ABCS01000010.1"/>
</dbReference>
<evidence type="ECO:0000259" key="2">
    <source>
        <dbReference type="PROSITE" id="PS50234"/>
    </source>
</evidence>
<feature type="region of interest" description="Disordered" evidence="1">
    <location>
        <begin position="567"/>
        <end position="671"/>
    </location>
</feature>
<dbReference type="OrthoDB" id="5486124at2"/>
<dbReference type="SUPFAM" id="SSF53300">
    <property type="entry name" value="vWA-like"/>
    <property type="match status" value="2"/>
</dbReference>
<dbReference type="EMBL" id="ABCS01000010">
    <property type="protein sequence ID" value="EDM80495.1"/>
    <property type="molecule type" value="Genomic_DNA"/>
</dbReference>
<accession>A6G0V7</accession>
<organism evidence="3 4">
    <name type="scientific">Plesiocystis pacifica SIR-1</name>
    <dbReference type="NCBI Taxonomy" id="391625"/>
    <lineage>
        <taxon>Bacteria</taxon>
        <taxon>Pseudomonadati</taxon>
        <taxon>Myxococcota</taxon>
        <taxon>Polyangia</taxon>
        <taxon>Nannocystales</taxon>
        <taxon>Nannocystaceae</taxon>
        <taxon>Plesiocystis</taxon>
    </lineage>
</organism>
<dbReference type="InterPro" id="IPR036465">
    <property type="entry name" value="vWFA_dom_sf"/>
</dbReference>
<keyword evidence="4" id="KW-1185">Reference proteome</keyword>
<dbReference type="Gene3D" id="3.40.50.410">
    <property type="entry name" value="von Willebrand factor, type A domain"/>
    <property type="match status" value="2"/>
</dbReference>
<protein>
    <recommendedName>
        <fullName evidence="2">VWFA domain-containing protein</fullName>
    </recommendedName>
</protein>
<dbReference type="InterPro" id="IPR002035">
    <property type="entry name" value="VWF_A"/>
</dbReference>
<evidence type="ECO:0000313" key="3">
    <source>
        <dbReference type="EMBL" id="EDM80495.1"/>
    </source>
</evidence>
<dbReference type="AlphaFoldDB" id="A6G0V7"/>
<dbReference type="eggNOG" id="COG5164">
    <property type="taxonomic scope" value="Bacteria"/>
</dbReference>
<proteinExistence type="predicted"/>
<evidence type="ECO:0000256" key="1">
    <source>
        <dbReference type="SAM" id="MobiDB-lite"/>
    </source>
</evidence>
<feature type="compositionally biased region" description="Acidic residues" evidence="1">
    <location>
        <begin position="576"/>
        <end position="636"/>
    </location>
</feature>
<feature type="compositionally biased region" description="Acidic residues" evidence="1">
    <location>
        <begin position="647"/>
        <end position="662"/>
    </location>
</feature>
<dbReference type="Proteomes" id="UP000005801">
    <property type="component" value="Unassembled WGS sequence"/>
</dbReference>
<comment type="caution">
    <text evidence="3">The sequence shown here is derived from an EMBL/GenBank/DDBJ whole genome shotgun (WGS) entry which is preliminary data.</text>
</comment>
<sequence length="719" mass="74022">MLGLGLVLGLCAAPPSPAEAEPPSCPPEAECSSKKPNVMLIVDYSTSMNEVWDADNQLTRWEVTVAAMQEATAPGSFLSQHTHLALMRFAHDPAPGASGTMIAVDVDQTIVDGQAIDVEWDDADATYLPCNGQAIGDALAAISPPAGGAVFGHGTWTKGALERAGAEIAATKADHPEDLADPARAYINILVTDGAWTGTDGTTVMSPANQDPAITASELFDNHDVPTFVIALAGNPDAELAADETAAAGGTTAATDADTPALFDKALSMVADDLTDAVLGPACIGGQPRVMVLLDASSSMLNVDGGQTWGPQGQTPWDQARAALTGVGGPFDLDLGVGALEDLSLFGLAVFGDDEPGEEKIMAQYGPCLRDNFEWALDPESSCAEPTCSDPWGGPPIGWSFQDGSQTEPPGFVHATLSHMPRCEGSGACSGSGSATHLGLELIAANRSQYHLDGQAPDAEFPTHAQTPYVNILITDGAYAAYSTDAQVQAALEAMFNEGVTTHVVGFGEGADTPQALIELSAMAAWGSGGEGAPYHVDTQQELQSALAQIAASIAFNPCCVLNDCSEEPEPSGGDEWFEEGCEWPWEGDLDSDWDTEESGSPEEEAASDESSTEEESSSDEESSSGEESSTDEESSSEGSSSSGEESSSDEAADEVGTDSEGETGAGGLADAGVDAEASCACASSGHGGARPRGGGFALLAVFAFVRRRRGATPSRPSP</sequence>
<evidence type="ECO:0000313" key="4">
    <source>
        <dbReference type="Proteomes" id="UP000005801"/>
    </source>
</evidence>
<feature type="domain" description="VWFA" evidence="2">
    <location>
        <begin position="289"/>
        <end position="554"/>
    </location>
</feature>